<comment type="similarity">
    <text evidence="1 8">Belongs to the SELO family.</text>
</comment>
<comment type="catalytic activity">
    <reaction evidence="8">
        <text>L-histidyl-[protein] + UTP = N(tele)-(5'-uridylyl)-L-histidyl-[protein] + diphosphate</text>
        <dbReference type="Rhea" id="RHEA:83891"/>
        <dbReference type="Rhea" id="RHEA-COMP:9745"/>
        <dbReference type="Rhea" id="RHEA-COMP:20239"/>
        <dbReference type="ChEBI" id="CHEBI:29979"/>
        <dbReference type="ChEBI" id="CHEBI:33019"/>
        <dbReference type="ChEBI" id="CHEBI:46398"/>
        <dbReference type="ChEBI" id="CHEBI:233474"/>
    </reaction>
</comment>
<evidence type="ECO:0000313" key="9">
    <source>
        <dbReference type="EMBL" id="GGB56354.1"/>
    </source>
</evidence>
<keyword evidence="8" id="KW-0464">Manganese</keyword>
<feature type="binding site" evidence="8">
    <location>
        <position position="204"/>
    </location>
    <ligand>
        <name>ATP</name>
        <dbReference type="ChEBI" id="CHEBI:30616"/>
    </ligand>
</feature>
<dbReference type="PANTHER" id="PTHR32057">
    <property type="entry name" value="PROTEIN ADENYLYLTRANSFERASE SELO, MITOCHONDRIAL"/>
    <property type="match status" value="1"/>
</dbReference>
<reference evidence="10" key="1">
    <citation type="journal article" date="2019" name="Int. J. Syst. Evol. Microbiol.">
        <title>The Global Catalogue of Microorganisms (GCM) 10K type strain sequencing project: providing services to taxonomists for standard genome sequencing and annotation.</title>
        <authorList>
            <consortium name="The Broad Institute Genomics Platform"/>
            <consortium name="The Broad Institute Genome Sequencing Center for Infectious Disease"/>
            <person name="Wu L."/>
            <person name="Ma J."/>
        </authorList>
    </citation>
    <scope>NUCLEOTIDE SEQUENCE [LARGE SCALE GENOMIC DNA]</scope>
    <source>
        <strain evidence="10">CGMCC 1.12851</strain>
    </source>
</reference>
<feature type="binding site" evidence="8">
    <location>
        <position position="197"/>
    </location>
    <ligand>
        <name>ATP</name>
        <dbReference type="ChEBI" id="CHEBI:30616"/>
    </ligand>
</feature>
<feature type="binding site" evidence="8">
    <location>
        <position position="273"/>
    </location>
    <ligand>
        <name>Mg(2+)</name>
        <dbReference type="ChEBI" id="CHEBI:18420"/>
    </ligand>
</feature>
<evidence type="ECO:0000313" key="10">
    <source>
        <dbReference type="Proteomes" id="UP000614261"/>
    </source>
</evidence>
<comment type="catalytic activity">
    <reaction evidence="8">
        <text>L-tyrosyl-[protein] + UTP = O-(5'-uridylyl)-L-tyrosyl-[protein] + diphosphate</text>
        <dbReference type="Rhea" id="RHEA:83887"/>
        <dbReference type="Rhea" id="RHEA-COMP:10136"/>
        <dbReference type="Rhea" id="RHEA-COMP:20238"/>
        <dbReference type="ChEBI" id="CHEBI:33019"/>
        <dbReference type="ChEBI" id="CHEBI:46398"/>
        <dbReference type="ChEBI" id="CHEBI:46858"/>
        <dbReference type="ChEBI" id="CHEBI:90602"/>
    </reaction>
</comment>
<keyword evidence="3 8" id="KW-0548">Nucleotidyltransferase</keyword>
<feature type="binding site" evidence="8">
    <location>
        <position position="111"/>
    </location>
    <ligand>
        <name>ATP</name>
        <dbReference type="ChEBI" id="CHEBI:30616"/>
    </ligand>
</feature>
<evidence type="ECO:0000256" key="8">
    <source>
        <dbReference type="HAMAP-Rule" id="MF_00692"/>
    </source>
</evidence>
<keyword evidence="10" id="KW-1185">Reference proteome</keyword>
<organism evidence="9 10">
    <name type="scientific">Blastomonas aquatica</name>
    <dbReference type="NCBI Taxonomy" id="1510276"/>
    <lineage>
        <taxon>Bacteria</taxon>
        <taxon>Pseudomonadati</taxon>
        <taxon>Pseudomonadota</taxon>
        <taxon>Alphaproteobacteria</taxon>
        <taxon>Sphingomonadales</taxon>
        <taxon>Sphingomonadaceae</taxon>
        <taxon>Blastomonas</taxon>
    </lineage>
</organism>
<name>A0ABQ1IZD5_9SPHN</name>
<feature type="binding site" evidence="8">
    <location>
        <position position="131"/>
    </location>
    <ligand>
        <name>ATP</name>
        <dbReference type="ChEBI" id="CHEBI:30616"/>
    </ligand>
</feature>
<feature type="binding site" evidence="8">
    <location>
        <position position="143"/>
    </location>
    <ligand>
        <name>ATP</name>
        <dbReference type="ChEBI" id="CHEBI:30616"/>
    </ligand>
</feature>
<comment type="caution">
    <text evidence="9">The sequence shown here is derived from an EMBL/GenBank/DDBJ whole genome shotgun (WGS) entry which is preliminary data.</text>
</comment>
<evidence type="ECO:0000256" key="7">
    <source>
        <dbReference type="ARBA" id="ARBA00022842"/>
    </source>
</evidence>
<protein>
    <recommendedName>
        <fullName evidence="8">Protein nucleotidyltransferase YdiU</fullName>
        <ecNumber evidence="8">2.7.7.-</ecNumber>
    </recommendedName>
    <alternativeName>
        <fullName evidence="8">Protein adenylyltransferase YdiU</fullName>
        <ecNumber evidence="8">2.7.7.108</ecNumber>
    </alternativeName>
    <alternativeName>
        <fullName evidence="8">Protein uridylyltransferase YdiU</fullName>
        <ecNumber evidence="8">2.7.7.-</ecNumber>
    </alternativeName>
</protein>
<keyword evidence="7 8" id="KW-0460">Magnesium</keyword>
<dbReference type="EC" id="2.7.7.-" evidence="8"/>
<comment type="catalytic activity">
    <reaction evidence="8">
        <text>L-threonyl-[protein] + ATP = 3-O-(5'-adenylyl)-L-threonyl-[protein] + diphosphate</text>
        <dbReference type="Rhea" id="RHEA:54292"/>
        <dbReference type="Rhea" id="RHEA-COMP:11060"/>
        <dbReference type="Rhea" id="RHEA-COMP:13847"/>
        <dbReference type="ChEBI" id="CHEBI:30013"/>
        <dbReference type="ChEBI" id="CHEBI:30616"/>
        <dbReference type="ChEBI" id="CHEBI:33019"/>
        <dbReference type="ChEBI" id="CHEBI:138113"/>
        <dbReference type="EC" id="2.7.7.108"/>
    </reaction>
</comment>
<evidence type="ECO:0000256" key="5">
    <source>
        <dbReference type="ARBA" id="ARBA00022741"/>
    </source>
</evidence>
<feature type="binding site" evidence="8">
    <location>
        <position position="144"/>
    </location>
    <ligand>
        <name>ATP</name>
        <dbReference type="ChEBI" id="CHEBI:30616"/>
    </ligand>
</feature>
<evidence type="ECO:0000256" key="3">
    <source>
        <dbReference type="ARBA" id="ARBA00022695"/>
    </source>
</evidence>
<evidence type="ECO:0000256" key="1">
    <source>
        <dbReference type="ARBA" id="ARBA00009747"/>
    </source>
</evidence>
<keyword evidence="5 8" id="KW-0547">Nucleotide-binding</keyword>
<feature type="binding site" evidence="8">
    <location>
        <position position="282"/>
    </location>
    <ligand>
        <name>ATP</name>
        <dbReference type="ChEBI" id="CHEBI:30616"/>
    </ligand>
</feature>
<comment type="cofactor">
    <cofactor evidence="8">
        <name>Mg(2+)</name>
        <dbReference type="ChEBI" id="CHEBI:18420"/>
    </cofactor>
    <cofactor evidence="8">
        <name>Mn(2+)</name>
        <dbReference type="ChEBI" id="CHEBI:29035"/>
    </cofactor>
</comment>
<accession>A0ABQ1IZD5</accession>
<evidence type="ECO:0000256" key="6">
    <source>
        <dbReference type="ARBA" id="ARBA00022840"/>
    </source>
</evidence>
<comment type="catalytic activity">
    <reaction evidence="8">
        <text>L-seryl-[protein] + UTP = O-(5'-uridylyl)-L-seryl-[protein] + diphosphate</text>
        <dbReference type="Rhea" id="RHEA:64604"/>
        <dbReference type="Rhea" id="RHEA-COMP:9863"/>
        <dbReference type="Rhea" id="RHEA-COMP:16635"/>
        <dbReference type="ChEBI" id="CHEBI:29999"/>
        <dbReference type="ChEBI" id="CHEBI:33019"/>
        <dbReference type="ChEBI" id="CHEBI:46398"/>
        <dbReference type="ChEBI" id="CHEBI:156051"/>
    </reaction>
</comment>
<feature type="binding site" evidence="8">
    <location>
        <position position="110"/>
    </location>
    <ligand>
        <name>ATP</name>
        <dbReference type="ChEBI" id="CHEBI:30616"/>
    </ligand>
</feature>
<keyword evidence="6 8" id="KW-0067">ATP-binding</keyword>
<comment type="catalytic activity">
    <reaction evidence="8">
        <text>L-seryl-[protein] + ATP = 3-O-(5'-adenylyl)-L-seryl-[protein] + diphosphate</text>
        <dbReference type="Rhea" id="RHEA:58120"/>
        <dbReference type="Rhea" id="RHEA-COMP:9863"/>
        <dbReference type="Rhea" id="RHEA-COMP:15073"/>
        <dbReference type="ChEBI" id="CHEBI:29999"/>
        <dbReference type="ChEBI" id="CHEBI:30616"/>
        <dbReference type="ChEBI" id="CHEBI:33019"/>
        <dbReference type="ChEBI" id="CHEBI:142516"/>
        <dbReference type="EC" id="2.7.7.108"/>
    </reaction>
</comment>
<feature type="binding site" evidence="8">
    <location>
        <position position="108"/>
    </location>
    <ligand>
        <name>ATP</name>
        <dbReference type="ChEBI" id="CHEBI:30616"/>
    </ligand>
</feature>
<comment type="function">
    <text evidence="8">Nucleotidyltransferase involved in the post-translational modification of proteins. It can catalyze the addition of adenosine monophosphate (AMP) or uridine monophosphate (UMP) to a protein, resulting in modifications known as AMPylation and UMPylation.</text>
</comment>
<dbReference type="Proteomes" id="UP000614261">
    <property type="component" value="Unassembled WGS sequence"/>
</dbReference>
<keyword evidence="2 8" id="KW-0808">Transferase</keyword>
<feature type="binding site" evidence="8">
    <location>
        <position position="282"/>
    </location>
    <ligand>
        <name>Mg(2+)</name>
        <dbReference type="ChEBI" id="CHEBI:18420"/>
    </ligand>
</feature>
<dbReference type="EC" id="2.7.7.108" evidence="8"/>
<dbReference type="PANTHER" id="PTHR32057:SF14">
    <property type="entry name" value="PROTEIN ADENYLYLTRANSFERASE SELO, MITOCHONDRIAL"/>
    <property type="match status" value="1"/>
</dbReference>
<evidence type="ECO:0000256" key="4">
    <source>
        <dbReference type="ARBA" id="ARBA00022723"/>
    </source>
</evidence>
<gene>
    <name evidence="8" type="primary">ydiU</name>
    <name evidence="8" type="synonym">selO</name>
    <name evidence="9" type="ORF">GCM10010833_08830</name>
</gene>
<dbReference type="HAMAP" id="MF_00692">
    <property type="entry name" value="SelO"/>
    <property type="match status" value="1"/>
</dbReference>
<feature type="active site" description="Proton acceptor" evidence="8">
    <location>
        <position position="272"/>
    </location>
</feature>
<sequence>MDMVARAPLEPHYRWMTSEPQAASTRADPAILSIADAIAHPVKAADFPQTVLRFRNDRHAATVGLDSLDDAAWARHFGRFEALPGNLPQPLALAYHGHQFRTYNPQIGDGRGFLFAQLRDDAGRLLDLATKGSGQTPFSRDGDGRLTLKGAVREILATEMLEALGVHTSKTFSVIETGEELWRGDEPSPTRSAVMVRLSHSHIRFGTFQRIAFEDDADKMRRVVRYALDTLYDGQSGENDAALLLTLAVERMADLAASYMVAGFVHGVLNTDNMNITGESFDYGPWRFAPTWEPGFTAAYFDHSGLYAFARQPEAIHWNLGQLAVALRLISDAPPLIAALERFAPLYQQALVRRFCWRLGVVSQGLEADRALVAAAEAVMMQGGVGIDAFFFAWMGDAEPECPADLVGTESEALWAAFGAIKAGYVSARSRDHAYWHGDAPQSMLIGEVEAIWAAIAERDDWGPLFAKVEAVRAMGDAMRAA</sequence>
<dbReference type="InterPro" id="IPR003846">
    <property type="entry name" value="SelO"/>
</dbReference>
<dbReference type="EMBL" id="BMGD01000002">
    <property type="protein sequence ID" value="GGB56354.1"/>
    <property type="molecule type" value="Genomic_DNA"/>
</dbReference>
<dbReference type="NCBIfam" id="NF000658">
    <property type="entry name" value="PRK00029.1"/>
    <property type="match status" value="1"/>
</dbReference>
<dbReference type="Pfam" id="PF02696">
    <property type="entry name" value="SelO"/>
    <property type="match status" value="1"/>
</dbReference>
<keyword evidence="4 8" id="KW-0479">Metal-binding</keyword>
<comment type="catalytic activity">
    <reaction evidence="8">
        <text>L-tyrosyl-[protein] + ATP = O-(5'-adenylyl)-L-tyrosyl-[protein] + diphosphate</text>
        <dbReference type="Rhea" id="RHEA:54288"/>
        <dbReference type="Rhea" id="RHEA-COMP:10136"/>
        <dbReference type="Rhea" id="RHEA-COMP:13846"/>
        <dbReference type="ChEBI" id="CHEBI:30616"/>
        <dbReference type="ChEBI" id="CHEBI:33019"/>
        <dbReference type="ChEBI" id="CHEBI:46858"/>
        <dbReference type="ChEBI" id="CHEBI:83624"/>
        <dbReference type="EC" id="2.7.7.108"/>
    </reaction>
</comment>
<proteinExistence type="inferred from homology"/>
<evidence type="ECO:0000256" key="2">
    <source>
        <dbReference type="ARBA" id="ARBA00022679"/>
    </source>
</evidence>